<evidence type="ECO:0000313" key="2">
    <source>
        <dbReference type="Proteomes" id="UP000619545"/>
    </source>
</evidence>
<dbReference type="Proteomes" id="UP000619545">
    <property type="component" value="Unassembled WGS sequence"/>
</dbReference>
<sequence length="137" mass="14666">MVVVVYHRPFSHFRVNHVALIAGNLGAKLLVYSEPKSRAALDGITQVLEHPEERGRVPVMVVDDLDDALEVVDGRVALLDPSADEGIKKLKPSDVLLTVPVELLEEIDIEPDLTVGVSAPVGELAALAVVLYELGGA</sequence>
<dbReference type="EMBL" id="DUJS01000004">
    <property type="protein sequence ID" value="HII70895.1"/>
    <property type="molecule type" value="Genomic_DNA"/>
</dbReference>
<accession>A0A832WL94</accession>
<proteinExistence type="predicted"/>
<comment type="caution">
    <text evidence="1">The sequence shown here is derived from an EMBL/GenBank/DDBJ whole genome shotgun (WGS) entry which is preliminary data.</text>
</comment>
<protein>
    <submittedName>
        <fullName evidence="1">Uncharacterized protein</fullName>
    </submittedName>
</protein>
<name>A0A832WL94_9EURY</name>
<organism evidence="1 2">
    <name type="scientific">Methanopyrus kandleri</name>
    <dbReference type="NCBI Taxonomy" id="2320"/>
    <lineage>
        <taxon>Archaea</taxon>
        <taxon>Methanobacteriati</taxon>
        <taxon>Methanobacteriota</taxon>
        <taxon>Methanomada group</taxon>
        <taxon>Methanopyri</taxon>
        <taxon>Methanopyrales</taxon>
        <taxon>Methanopyraceae</taxon>
        <taxon>Methanopyrus</taxon>
    </lineage>
</organism>
<dbReference type="RefSeq" id="WP_011020029.1">
    <property type="nucleotide sequence ID" value="NZ_DUJS01000004.1"/>
</dbReference>
<evidence type="ECO:0000313" key="1">
    <source>
        <dbReference type="EMBL" id="HII70895.1"/>
    </source>
</evidence>
<reference evidence="1" key="1">
    <citation type="journal article" date="2020" name="bioRxiv">
        <title>A rank-normalized archaeal taxonomy based on genome phylogeny resolves widespread incomplete and uneven classifications.</title>
        <authorList>
            <person name="Rinke C."/>
            <person name="Chuvochina M."/>
            <person name="Mussig A.J."/>
            <person name="Chaumeil P.-A."/>
            <person name="Waite D.W."/>
            <person name="Whitman W.B."/>
            <person name="Parks D.H."/>
            <person name="Hugenholtz P."/>
        </authorList>
    </citation>
    <scope>NUCLEOTIDE SEQUENCE</scope>
    <source>
        <strain evidence="1">UBA8853</strain>
    </source>
</reference>
<dbReference type="GeneID" id="1478256"/>
<dbReference type="AlphaFoldDB" id="A0A832WL94"/>
<gene>
    <name evidence="1" type="ORF">HA336_06665</name>
</gene>